<organism evidence="4 5">
    <name type="scientific">Mizuhopecten yessoensis</name>
    <name type="common">Japanese scallop</name>
    <name type="synonym">Patinopecten yessoensis</name>
    <dbReference type="NCBI Taxonomy" id="6573"/>
    <lineage>
        <taxon>Eukaryota</taxon>
        <taxon>Metazoa</taxon>
        <taxon>Spiralia</taxon>
        <taxon>Lophotrochozoa</taxon>
        <taxon>Mollusca</taxon>
        <taxon>Bivalvia</taxon>
        <taxon>Autobranchia</taxon>
        <taxon>Pteriomorphia</taxon>
        <taxon>Pectinida</taxon>
        <taxon>Pectinoidea</taxon>
        <taxon>Pectinidae</taxon>
        <taxon>Mizuhopecten</taxon>
    </lineage>
</organism>
<feature type="compositionally biased region" description="Basic and acidic residues" evidence="1">
    <location>
        <begin position="285"/>
        <end position="294"/>
    </location>
</feature>
<proteinExistence type="predicted"/>
<evidence type="ECO:0000256" key="3">
    <source>
        <dbReference type="SAM" id="SignalP"/>
    </source>
</evidence>
<keyword evidence="5" id="KW-1185">Reference proteome</keyword>
<feature type="compositionally biased region" description="Basic and acidic residues" evidence="1">
    <location>
        <begin position="342"/>
        <end position="374"/>
    </location>
</feature>
<evidence type="ECO:0000313" key="5">
    <source>
        <dbReference type="Proteomes" id="UP000242188"/>
    </source>
</evidence>
<name>A0A210R1P0_MIZYE</name>
<keyword evidence="2" id="KW-0472">Membrane</keyword>
<dbReference type="EMBL" id="NEDP02000875">
    <property type="protein sequence ID" value="OWF54805.1"/>
    <property type="molecule type" value="Genomic_DNA"/>
</dbReference>
<feature type="transmembrane region" description="Helical" evidence="2">
    <location>
        <begin position="206"/>
        <end position="228"/>
    </location>
</feature>
<protein>
    <submittedName>
        <fullName evidence="4">Uncharacterized protein</fullName>
    </submittedName>
</protein>
<keyword evidence="2" id="KW-1133">Transmembrane helix</keyword>
<feature type="region of interest" description="Disordered" evidence="1">
    <location>
        <begin position="264"/>
        <end position="294"/>
    </location>
</feature>
<feature type="region of interest" description="Disordered" evidence="1">
    <location>
        <begin position="321"/>
        <end position="374"/>
    </location>
</feature>
<dbReference type="AlphaFoldDB" id="A0A210R1P0"/>
<feature type="signal peptide" evidence="3">
    <location>
        <begin position="1"/>
        <end position="24"/>
    </location>
</feature>
<feature type="compositionally biased region" description="Basic and acidic residues" evidence="1">
    <location>
        <begin position="321"/>
        <end position="333"/>
    </location>
</feature>
<keyword evidence="2" id="KW-0812">Transmembrane</keyword>
<gene>
    <name evidence="4" type="ORF">KP79_PYT06594</name>
</gene>
<comment type="caution">
    <text evidence="4">The sequence shown here is derived from an EMBL/GenBank/DDBJ whole genome shotgun (WGS) entry which is preliminary data.</text>
</comment>
<sequence length="386" mass="42909">MTSIAGLCSLLSLISIQGFRAVKGTRCYDAAVQQDVQYARVCSDDRVTSNQIVLDTFDSETTGKTTCLCQVYKEGAANNFQFLNIQGFGNGSTPNVSECGSTVRLRSNNNEHIINCSTFPSILTYVAPMDVIWTALYAGDSKYCLEITTTVPSDAIITVSCSTDGITTTASPPQCVTHPESTRELDDLISTTPTDVQGQCVSVESVVLTIVFGYLLAALVTVTTVMYFRRKTIRLENKMKKNVDECRDTVSTVLTDITSIAPRAAAPTPVSEPLTTTIPLYDEPDSSRYDGHDSKRYDDLVSKRYDDLVSKRYDDLVSKRYDDPDSRRYDYPDPTRFNVPDSELHADVDPTRFDKPDSERRDNAESTIHEDIDPIKIDDPDYLHVL</sequence>
<evidence type="ECO:0000256" key="1">
    <source>
        <dbReference type="SAM" id="MobiDB-lite"/>
    </source>
</evidence>
<evidence type="ECO:0000313" key="4">
    <source>
        <dbReference type="EMBL" id="OWF54805.1"/>
    </source>
</evidence>
<reference evidence="4 5" key="1">
    <citation type="journal article" date="2017" name="Nat. Ecol. Evol.">
        <title>Scallop genome provides insights into evolution of bilaterian karyotype and development.</title>
        <authorList>
            <person name="Wang S."/>
            <person name="Zhang J."/>
            <person name="Jiao W."/>
            <person name="Li J."/>
            <person name="Xun X."/>
            <person name="Sun Y."/>
            <person name="Guo X."/>
            <person name="Huan P."/>
            <person name="Dong B."/>
            <person name="Zhang L."/>
            <person name="Hu X."/>
            <person name="Sun X."/>
            <person name="Wang J."/>
            <person name="Zhao C."/>
            <person name="Wang Y."/>
            <person name="Wang D."/>
            <person name="Huang X."/>
            <person name="Wang R."/>
            <person name="Lv J."/>
            <person name="Li Y."/>
            <person name="Zhang Z."/>
            <person name="Liu B."/>
            <person name="Lu W."/>
            <person name="Hui Y."/>
            <person name="Liang J."/>
            <person name="Zhou Z."/>
            <person name="Hou R."/>
            <person name="Li X."/>
            <person name="Liu Y."/>
            <person name="Li H."/>
            <person name="Ning X."/>
            <person name="Lin Y."/>
            <person name="Zhao L."/>
            <person name="Xing Q."/>
            <person name="Dou J."/>
            <person name="Li Y."/>
            <person name="Mao J."/>
            <person name="Guo H."/>
            <person name="Dou H."/>
            <person name="Li T."/>
            <person name="Mu C."/>
            <person name="Jiang W."/>
            <person name="Fu Q."/>
            <person name="Fu X."/>
            <person name="Miao Y."/>
            <person name="Liu J."/>
            <person name="Yu Q."/>
            <person name="Li R."/>
            <person name="Liao H."/>
            <person name="Li X."/>
            <person name="Kong Y."/>
            <person name="Jiang Z."/>
            <person name="Chourrout D."/>
            <person name="Li R."/>
            <person name="Bao Z."/>
        </authorList>
    </citation>
    <scope>NUCLEOTIDE SEQUENCE [LARGE SCALE GENOMIC DNA]</scope>
    <source>
        <strain evidence="4 5">PY_sf001</strain>
    </source>
</reference>
<dbReference type="Proteomes" id="UP000242188">
    <property type="component" value="Unassembled WGS sequence"/>
</dbReference>
<keyword evidence="3" id="KW-0732">Signal</keyword>
<feature type="chain" id="PRO_5012284309" evidence="3">
    <location>
        <begin position="25"/>
        <end position="386"/>
    </location>
</feature>
<accession>A0A210R1P0</accession>
<evidence type="ECO:0000256" key="2">
    <source>
        <dbReference type="SAM" id="Phobius"/>
    </source>
</evidence>